<accession>A0A9X1ZHK8</accession>
<name>A0A9X1ZHK8_9GAMM</name>
<evidence type="ECO:0008006" key="4">
    <source>
        <dbReference type="Google" id="ProtNLM"/>
    </source>
</evidence>
<dbReference type="AlphaFoldDB" id="A0A9X1ZHK8"/>
<organism evidence="2 3">
    <name type="scientific">Shewanella gaetbuli</name>
    <dbReference type="NCBI Taxonomy" id="220752"/>
    <lineage>
        <taxon>Bacteria</taxon>
        <taxon>Pseudomonadati</taxon>
        <taxon>Pseudomonadota</taxon>
        <taxon>Gammaproteobacteria</taxon>
        <taxon>Alteromonadales</taxon>
        <taxon>Shewanellaceae</taxon>
        <taxon>Shewanella</taxon>
    </lineage>
</organism>
<evidence type="ECO:0000313" key="2">
    <source>
        <dbReference type="EMBL" id="MCL1142449.1"/>
    </source>
</evidence>
<evidence type="ECO:0000256" key="1">
    <source>
        <dbReference type="SAM" id="SignalP"/>
    </source>
</evidence>
<protein>
    <recommendedName>
        <fullName evidence="4">Sel1 repeat family protein</fullName>
    </recommendedName>
</protein>
<dbReference type="RefSeq" id="WP_248995136.1">
    <property type="nucleotide sequence ID" value="NZ_JAKIKP010000004.1"/>
</dbReference>
<proteinExistence type="predicted"/>
<dbReference type="EMBL" id="JAKIKP010000004">
    <property type="protein sequence ID" value="MCL1142449.1"/>
    <property type="molecule type" value="Genomic_DNA"/>
</dbReference>
<feature type="chain" id="PRO_5040964158" description="Sel1 repeat family protein" evidence="1">
    <location>
        <begin position="29"/>
        <end position="293"/>
    </location>
</feature>
<dbReference type="Proteomes" id="UP001139333">
    <property type="component" value="Unassembled WGS sequence"/>
</dbReference>
<keyword evidence="1" id="KW-0732">Signal</keyword>
<keyword evidence="3" id="KW-1185">Reference proteome</keyword>
<dbReference type="PROSITE" id="PS51257">
    <property type="entry name" value="PROKAR_LIPOPROTEIN"/>
    <property type="match status" value="1"/>
</dbReference>
<gene>
    <name evidence="2" type="ORF">L2672_07035</name>
</gene>
<comment type="caution">
    <text evidence="2">The sequence shown here is derived from an EMBL/GenBank/DDBJ whole genome shotgun (WGS) entry which is preliminary data.</text>
</comment>
<feature type="signal peptide" evidence="1">
    <location>
        <begin position="1"/>
        <end position="28"/>
    </location>
</feature>
<evidence type="ECO:0000313" key="3">
    <source>
        <dbReference type="Proteomes" id="UP001139333"/>
    </source>
</evidence>
<reference evidence="2" key="1">
    <citation type="submission" date="2022-01" db="EMBL/GenBank/DDBJ databases">
        <title>Whole genome-based taxonomy of the Shewanellaceae.</title>
        <authorList>
            <person name="Martin-Rodriguez A.J."/>
        </authorList>
    </citation>
    <scope>NUCLEOTIDE SEQUENCE</scope>
    <source>
        <strain evidence="2">DSM 16422</strain>
    </source>
</reference>
<sequence length="293" mass="33183">MEQKVLQTTMVKWLILAASLIFQNSSLACDLDELIKVNDVIQSANTSGSIQKTLSTCGDGKGSFYHEVNRRAKQLYISGNDSIVEKLKVSSLVSLYRLSADQKYLDEIKNRFLTTEHGAVEFCIRKYFSTKSNCSHEMLLPYINKGLPHAIWAGANFSSNNDHRLKMLESSAAQGHIDAQVEYILAVIDDVPDEYANQLKEILLRIVDKGDSIDGEIFVLKSFFLGYGPFKKDSELLLDYAKKFIEYRDLPEYYYFLAWGYLDAGDEDLFLLNMTIAAEKGYDEAKIVLDTAK</sequence>